<evidence type="ECO:0000313" key="2">
    <source>
        <dbReference type="EMBL" id="RND00979.1"/>
    </source>
</evidence>
<feature type="transmembrane region" description="Helical" evidence="1">
    <location>
        <begin position="132"/>
        <end position="153"/>
    </location>
</feature>
<name>A0A3M8HF75_9BACI</name>
<gene>
    <name evidence="2" type="ORF">EC501_03285</name>
</gene>
<feature type="transmembrane region" description="Helical" evidence="1">
    <location>
        <begin position="16"/>
        <end position="37"/>
    </location>
</feature>
<keyword evidence="3" id="KW-1185">Reference proteome</keyword>
<dbReference type="OrthoDB" id="2360495at2"/>
<comment type="caution">
    <text evidence="2">The sequence shown here is derived from an EMBL/GenBank/DDBJ whole genome shotgun (WGS) entry which is preliminary data.</text>
</comment>
<proteinExistence type="predicted"/>
<dbReference type="Pfam" id="PF11667">
    <property type="entry name" value="DUF3267"/>
    <property type="match status" value="1"/>
</dbReference>
<keyword evidence="1" id="KW-0812">Transmembrane</keyword>
<feature type="transmembrane region" description="Helical" evidence="1">
    <location>
        <begin position="49"/>
        <end position="73"/>
    </location>
</feature>
<organism evidence="2 3">
    <name type="scientific">Lysinibacillus halotolerans</name>
    <dbReference type="NCBI Taxonomy" id="1368476"/>
    <lineage>
        <taxon>Bacteria</taxon>
        <taxon>Bacillati</taxon>
        <taxon>Bacillota</taxon>
        <taxon>Bacilli</taxon>
        <taxon>Bacillales</taxon>
        <taxon>Bacillaceae</taxon>
        <taxon>Lysinibacillus</taxon>
    </lineage>
</organism>
<dbReference type="EMBL" id="RHLQ01000004">
    <property type="protein sequence ID" value="RND00979.1"/>
    <property type="molecule type" value="Genomic_DNA"/>
</dbReference>
<keyword evidence="1" id="KW-1133">Transmembrane helix</keyword>
<dbReference type="RefSeq" id="WP_122970868.1">
    <property type="nucleotide sequence ID" value="NZ_RHLQ01000004.1"/>
</dbReference>
<evidence type="ECO:0000256" key="1">
    <source>
        <dbReference type="SAM" id="Phobius"/>
    </source>
</evidence>
<dbReference type="InterPro" id="IPR021683">
    <property type="entry name" value="DUF3267"/>
</dbReference>
<feature type="transmembrane region" description="Helical" evidence="1">
    <location>
        <begin position="106"/>
        <end position="126"/>
    </location>
</feature>
<evidence type="ECO:0000313" key="3">
    <source>
        <dbReference type="Proteomes" id="UP000279909"/>
    </source>
</evidence>
<dbReference type="AlphaFoldDB" id="A0A3M8HF75"/>
<dbReference type="Proteomes" id="UP000279909">
    <property type="component" value="Unassembled WGS sequence"/>
</dbReference>
<keyword evidence="1" id="KW-0472">Membrane</keyword>
<sequence>MHCWKTINIKKEYGSTWIAIMVTSLFILVFSFSYLVFNRLHPTLYRDDNFWQFVVVLLLLYPLHKLIHYYSLFDYRVFVKFRMRIDYKFIPIIRMRIKTIISKKRYIFTLLAPFIIINTILIIFAISIPQYTHFSCILLGYHCSICFVDLLYVKNLIVAPKDAVIEETPKGCEILVRTL</sequence>
<protein>
    <submittedName>
        <fullName evidence="2">DUF3267 domain-containing protein</fullName>
    </submittedName>
</protein>
<accession>A0A3M8HF75</accession>
<reference evidence="2 3" key="1">
    <citation type="journal article" date="2014" name="Int. J. Syst. Evol. Microbiol.">
        <title>Lysinibacillus halotolerans sp. nov., isolated from saline-alkaline soil.</title>
        <authorList>
            <person name="Kong D."/>
            <person name="Wang Y."/>
            <person name="Zhao B."/>
            <person name="Li Y."/>
            <person name="Song J."/>
            <person name="Zhai Y."/>
            <person name="Zhang C."/>
            <person name="Wang H."/>
            <person name="Chen X."/>
            <person name="Zhao B."/>
            <person name="Ruan Z."/>
        </authorList>
    </citation>
    <scope>NUCLEOTIDE SEQUENCE [LARGE SCALE GENOMIC DNA]</scope>
    <source>
        <strain evidence="2 3">MCCC 1A12703</strain>
    </source>
</reference>